<evidence type="ECO:0000256" key="1">
    <source>
        <dbReference type="SAM" id="SignalP"/>
    </source>
</evidence>
<proteinExistence type="predicted"/>
<feature type="signal peptide" evidence="1">
    <location>
        <begin position="1"/>
        <end position="18"/>
    </location>
</feature>
<keyword evidence="1" id="KW-0732">Signal</keyword>
<evidence type="ECO:0008006" key="4">
    <source>
        <dbReference type="Google" id="ProtNLM"/>
    </source>
</evidence>
<comment type="caution">
    <text evidence="2">The sequence shown here is derived from an EMBL/GenBank/DDBJ whole genome shotgun (WGS) entry which is preliminary data.</text>
</comment>
<dbReference type="EMBL" id="BRYA01000376">
    <property type="protein sequence ID" value="GMI48149.1"/>
    <property type="molecule type" value="Genomic_DNA"/>
</dbReference>
<evidence type="ECO:0000313" key="3">
    <source>
        <dbReference type="Proteomes" id="UP001165065"/>
    </source>
</evidence>
<sequence>MKFSCALLLSGITRLAYGSDTDSLCIAPGTCQPPSDSNYEVLGRIEAVPRKQWGDSGGFCGALSIQVIGMSFGVWHSQDVIRKQAPRSDPLGHGDDTLGYEILHSNINGAMENLGFEYESWDWETQPKPQGKNYLQWMKHKLASDNGIVQFVLCKGDRHNSYGPPSDPVPYDHIEPFFKLYSFDGDGDVRDDDIVVHGSDYSPDGKDNFGYFRQFDSLLDSLDMEGNCANAGSGYGKNEMYPCIFEDQTYGTAISAIKGLDAGDIKVSLTVNATDEADVREDEPPTPLQGTLKIRGLSAGEHYVLQRFDGLGNFPIYGNTPSATYKLEGTDEDVVIWIDPVTFISNNSTLYTVVNAQ</sequence>
<dbReference type="Proteomes" id="UP001165065">
    <property type="component" value="Unassembled WGS sequence"/>
</dbReference>
<organism evidence="2 3">
    <name type="scientific">Triparma columacea</name>
    <dbReference type="NCBI Taxonomy" id="722753"/>
    <lineage>
        <taxon>Eukaryota</taxon>
        <taxon>Sar</taxon>
        <taxon>Stramenopiles</taxon>
        <taxon>Ochrophyta</taxon>
        <taxon>Bolidophyceae</taxon>
        <taxon>Parmales</taxon>
        <taxon>Triparmaceae</taxon>
        <taxon>Triparma</taxon>
    </lineage>
</organism>
<dbReference type="AlphaFoldDB" id="A0A9W7GLZ4"/>
<gene>
    <name evidence="2" type="ORF">TrCOL_g12093</name>
</gene>
<evidence type="ECO:0000313" key="2">
    <source>
        <dbReference type="EMBL" id="GMI48149.1"/>
    </source>
</evidence>
<keyword evidence="3" id="KW-1185">Reference proteome</keyword>
<name>A0A9W7GLZ4_9STRA</name>
<accession>A0A9W7GLZ4</accession>
<feature type="chain" id="PRO_5040788445" description="Peptidase C1A papain C-terminal domain-containing protein" evidence="1">
    <location>
        <begin position="19"/>
        <end position="357"/>
    </location>
</feature>
<reference evidence="3" key="1">
    <citation type="journal article" date="2023" name="Commun. Biol.">
        <title>Genome analysis of Parmales, the sister group of diatoms, reveals the evolutionary specialization of diatoms from phago-mixotrophs to photoautotrophs.</title>
        <authorList>
            <person name="Ban H."/>
            <person name="Sato S."/>
            <person name="Yoshikawa S."/>
            <person name="Yamada K."/>
            <person name="Nakamura Y."/>
            <person name="Ichinomiya M."/>
            <person name="Sato N."/>
            <person name="Blanc-Mathieu R."/>
            <person name="Endo H."/>
            <person name="Kuwata A."/>
            <person name="Ogata H."/>
        </authorList>
    </citation>
    <scope>NUCLEOTIDE SEQUENCE [LARGE SCALE GENOMIC DNA]</scope>
</reference>
<protein>
    <recommendedName>
        <fullName evidence="4">Peptidase C1A papain C-terminal domain-containing protein</fullName>
    </recommendedName>
</protein>
<dbReference type="OrthoDB" id="188379at2759"/>